<keyword evidence="2" id="KW-0503">Monooxygenase</keyword>
<dbReference type="Proteomes" id="UP000217289">
    <property type="component" value="Chromosome"/>
</dbReference>
<evidence type="ECO:0000313" key="3">
    <source>
        <dbReference type="Proteomes" id="UP000217289"/>
    </source>
</evidence>
<dbReference type="EMBL" id="CP022163">
    <property type="protein sequence ID" value="ATB28281.1"/>
    <property type="molecule type" value="Genomic_DNA"/>
</dbReference>
<dbReference type="AlphaFoldDB" id="A0A250IAV7"/>
<dbReference type="Gene3D" id="3.30.9.10">
    <property type="entry name" value="D-Amino Acid Oxidase, subunit A, domain 2"/>
    <property type="match status" value="1"/>
</dbReference>
<keyword evidence="3" id="KW-1185">Reference proteome</keyword>
<protein>
    <submittedName>
        <fullName evidence="2">Monooxygenase</fullName>
    </submittedName>
</protein>
<dbReference type="SUPFAM" id="SSF51905">
    <property type="entry name" value="FAD/NAD(P)-binding domain"/>
    <property type="match status" value="1"/>
</dbReference>
<evidence type="ECO:0000259" key="1">
    <source>
        <dbReference type="Pfam" id="PF01494"/>
    </source>
</evidence>
<dbReference type="PANTHER" id="PTHR46865:SF2">
    <property type="entry name" value="MONOOXYGENASE"/>
    <property type="match status" value="1"/>
</dbReference>
<reference evidence="2 3" key="1">
    <citation type="submission" date="2017-06" db="EMBL/GenBank/DDBJ databases">
        <authorList>
            <person name="Kim H.J."/>
            <person name="Triplett B.A."/>
        </authorList>
    </citation>
    <scope>NUCLEOTIDE SEQUENCE [LARGE SCALE GENOMIC DNA]</scope>
    <source>
        <strain evidence="2 3">DSM 14713</strain>
    </source>
</reference>
<dbReference type="RefSeq" id="WP_095976976.1">
    <property type="nucleotide sequence ID" value="NZ_CP022163.1"/>
</dbReference>
<organism evidence="2 3">
    <name type="scientific">Melittangium boletus DSM 14713</name>
    <dbReference type="NCBI Taxonomy" id="1294270"/>
    <lineage>
        <taxon>Bacteria</taxon>
        <taxon>Pseudomonadati</taxon>
        <taxon>Myxococcota</taxon>
        <taxon>Myxococcia</taxon>
        <taxon>Myxococcales</taxon>
        <taxon>Cystobacterineae</taxon>
        <taxon>Archangiaceae</taxon>
        <taxon>Melittangium</taxon>
    </lineage>
</organism>
<feature type="domain" description="FAD-binding" evidence="1">
    <location>
        <begin position="5"/>
        <end position="321"/>
    </location>
</feature>
<dbReference type="InterPro" id="IPR036188">
    <property type="entry name" value="FAD/NAD-bd_sf"/>
</dbReference>
<accession>A0A250IAV7</accession>
<sequence length="400" mass="43858">MAERTVLICGAGIAGPALAFWLKRYGLRPVVVERAPDLRSAGQSVDVRGAGTEVVRRMGLEDAIRARLTHEAGFALVDSAGREWARISTESMGGKGFTAELEILRGELARILHEATREETEYHFDNRVASLTDTGDRVRVGFLHGPEREFDFVLIADGLRSRTRELVFGDEARIRSLGVYTAYFTIPREPSDNAWARWYSAPGGRSLVLRTDNLGTTRAVLSFRGPPQGYERFTAKEKKDLLRRVFADAGWEVPRVLARLDDTPDFYFDAVGQVHMPRWSKGRVALVGDAAYCPSPLSGMGTTVALVGAYVLAGELSRHADHTEAFAAYERVMRPLVTLAQDVPSLGPKVAMPKTRIGIALQHIVGGVASRLGLFQFFGRFATPPADAIQLPDYGARASA</sequence>
<dbReference type="KEGG" id="mbd:MEBOL_001727"/>
<dbReference type="OrthoDB" id="5499180at2"/>
<dbReference type="Pfam" id="PF01494">
    <property type="entry name" value="FAD_binding_3"/>
    <property type="match status" value="1"/>
</dbReference>
<dbReference type="GO" id="GO:0004497">
    <property type="term" value="F:monooxygenase activity"/>
    <property type="evidence" value="ECO:0007669"/>
    <property type="project" value="UniProtKB-KW"/>
</dbReference>
<dbReference type="InterPro" id="IPR002938">
    <property type="entry name" value="FAD-bd"/>
</dbReference>
<proteinExistence type="predicted"/>
<dbReference type="Gene3D" id="3.50.50.60">
    <property type="entry name" value="FAD/NAD(P)-binding domain"/>
    <property type="match status" value="1"/>
</dbReference>
<dbReference type="PRINTS" id="PR00420">
    <property type="entry name" value="RNGMNOXGNASE"/>
</dbReference>
<name>A0A250IAV7_9BACT</name>
<dbReference type="GO" id="GO:0071949">
    <property type="term" value="F:FAD binding"/>
    <property type="evidence" value="ECO:0007669"/>
    <property type="project" value="InterPro"/>
</dbReference>
<dbReference type="InterPro" id="IPR051704">
    <property type="entry name" value="FAD_aromatic-hydroxylase"/>
</dbReference>
<gene>
    <name evidence="2" type="ORF">MEBOL_001727</name>
</gene>
<evidence type="ECO:0000313" key="2">
    <source>
        <dbReference type="EMBL" id="ATB28281.1"/>
    </source>
</evidence>
<keyword evidence="2" id="KW-0560">Oxidoreductase</keyword>
<dbReference type="PANTHER" id="PTHR46865">
    <property type="entry name" value="OXIDOREDUCTASE-RELATED"/>
    <property type="match status" value="1"/>
</dbReference>